<proteinExistence type="predicted"/>
<comment type="caution">
    <text evidence="1">The sequence shown here is derived from an EMBL/GenBank/DDBJ whole genome shotgun (WGS) entry which is preliminary data.</text>
</comment>
<dbReference type="InterPro" id="IPR023381">
    <property type="entry name" value="YP001051499.1-like_dom_sf"/>
</dbReference>
<keyword evidence="2" id="KW-1185">Reference proteome</keyword>
<dbReference type="AlphaFoldDB" id="A0A014PZM6"/>
<evidence type="ECO:0000313" key="2">
    <source>
        <dbReference type="Proteomes" id="UP000019918"/>
    </source>
</evidence>
<organism evidence="1 2">
    <name type="scientific">Erwinia mallotivora</name>
    <dbReference type="NCBI Taxonomy" id="69222"/>
    <lineage>
        <taxon>Bacteria</taxon>
        <taxon>Pseudomonadati</taxon>
        <taxon>Pseudomonadota</taxon>
        <taxon>Gammaproteobacteria</taxon>
        <taxon>Enterobacterales</taxon>
        <taxon>Erwiniaceae</taxon>
        <taxon>Erwinia</taxon>
    </lineage>
</organism>
<accession>A0A014PZM6</accession>
<reference evidence="1 2" key="1">
    <citation type="submission" date="2014-02" db="EMBL/GenBank/DDBJ databases">
        <title>Draft genome of Erwinia mallotivora strain BT-MARDI, a papaya dieback pathogen.</title>
        <authorList>
            <person name="Redzuan R."/>
            <person name="Abu Bakar N."/>
            <person name="Badrun R."/>
            <person name="Mohd Raih M.F."/>
            <person name="Rozano L."/>
            <person name="Mat Amin N."/>
        </authorList>
    </citation>
    <scope>NUCLEOTIDE SEQUENCE [LARGE SCALE GENOMIC DNA]</scope>
    <source>
        <strain evidence="1 2">BT-MARDI</strain>
    </source>
</reference>
<name>A0A014PZM6_9GAMM</name>
<gene>
    <name evidence="1" type="ORF">BG55_05530</name>
</gene>
<dbReference type="EMBL" id="JFHN01000029">
    <property type="protein sequence ID" value="EXU76432.1"/>
    <property type="molecule type" value="Genomic_DNA"/>
</dbReference>
<dbReference type="Proteomes" id="UP000019918">
    <property type="component" value="Unassembled WGS sequence"/>
</dbReference>
<sequence>MHGEMIIEQYASDYLGSLSQLSGEKKLVIGLCNLARHIKSVQQFDGFYNESLSDEFTKILKGFLDCTQGVKSTLVGKDYIQSVAPDTDDYPDTEGTIAQNAFGAAYYLHSYFVSNENQDFLQSLDKSFESTDALKYDKGTTEEEDEYFSLEANKLERILVKVKNIDAFPLSRVEELMDFAKTIPLD</sequence>
<dbReference type="PATRIC" id="fig|69222.5.peg.1144"/>
<protein>
    <submittedName>
        <fullName evidence="1">Uncharacterized protein</fullName>
    </submittedName>
</protein>
<dbReference type="Gene3D" id="1.20.1590.10">
    <property type="entry name" value="YP_001051499.1 domain like"/>
    <property type="match status" value="1"/>
</dbReference>
<evidence type="ECO:0000313" key="1">
    <source>
        <dbReference type="EMBL" id="EXU76432.1"/>
    </source>
</evidence>